<keyword evidence="3" id="KW-0963">Cytoplasm</keyword>
<dbReference type="SUPFAM" id="SSF50249">
    <property type="entry name" value="Nucleic acid-binding proteins"/>
    <property type="match status" value="1"/>
</dbReference>
<dbReference type="PROSITE" id="PS51857">
    <property type="entry name" value="CSD_2"/>
    <property type="match status" value="1"/>
</dbReference>
<dbReference type="Proteomes" id="UP000572407">
    <property type="component" value="Unassembled WGS sequence"/>
</dbReference>
<sequence>MRVKGKVKWFNNAKGYGFIIQDGKDEDLFAHFSTIQIDGYKTLKAGQPVTFCMIQGPKGTHAVEICPVAVDAEGNQLSEKPEPTKVRLKPRVTEDH</sequence>
<dbReference type="AlphaFoldDB" id="A0A7V8RK69"/>
<reference evidence="8 9" key="1">
    <citation type="submission" date="2019-06" db="EMBL/GenBank/DDBJ databases">
        <title>Analysis of the biodiversity of Brassica napus bacterial endophytes for the selection of potential efficient biofertilizers for rapeseed crops.</title>
        <authorList>
            <person name="Jimenez-Gomez A."/>
            <person name="Saati-Santamaria Z."/>
            <person name="Menendez E."/>
            <person name="Rivas R."/>
            <person name="Mateos P.F."/>
            <person name="Velazquez E."/>
            <person name="Garcia-Fraile P."/>
        </authorList>
    </citation>
    <scope>NUCLEOTIDE SEQUENCE [LARGE SCALE GENOMIC DNA]</scope>
    <source>
        <strain evidence="8 9">CDVBN10</strain>
    </source>
</reference>
<accession>A0A7V8RK69</accession>
<dbReference type="FunFam" id="2.40.50.140:FF:000006">
    <property type="entry name" value="Cold shock protein CspC"/>
    <property type="match status" value="1"/>
</dbReference>
<protein>
    <recommendedName>
        <fullName evidence="2">Cold shock-like protein CspD</fullName>
    </recommendedName>
</protein>
<dbReference type="NCBIfam" id="TIGR02381">
    <property type="entry name" value="cspD"/>
    <property type="match status" value="1"/>
</dbReference>
<evidence type="ECO:0000256" key="2">
    <source>
        <dbReference type="ARBA" id="ARBA00022318"/>
    </source>
</evidence>
<dbReference type="RefSeq" id="WP_181287847.1">
    <property type="nucleotide sequence ID" value="NZ_VDLV01000011.1"/>
</dbReference>
<dbReference type="InterPro" id="IPR050181">
    <property type="entry name" value="Cold_shock_domain"/>
</dbReference>
<evidence type="ECO:0000259" key="7">
    <source>
        <dbReference type="PROSITE" id="PS51857"/>
    </source>
</evidence>
<dbReference type="InterPro" id="IPR012340">
    <property type="entry name" value="NA-bd_OB-fold"/>
</dbReference>
<feature type="compositionally biased region" description="Basic and acidic residues" evidence="6">
    <location>
        <begin position="79"/>
        <end position="96"/>
    </location>
</feature>
<dbReference type="GO" id="GO:0006355">
    <property type="term" value="P:regulation of DNA-templated transcription"/>
    <property type="evidence" value="ECO:0007669"/>
    <property type="project" value="InterPro"/>
</dbReference>
<evidence type="ECO:0000256" key="3">
    <source>
        <dbReference type="ARBA" id="ARBA00022490"/>
    </source>
</evidence>
<dbReference type="PANTHER" id="PTHR11544">
    <property type="entry name" value="COLD SHOCK DOMAIN CONTAINING PROTEINS"/>
    <property type="match status" value="1"/>
</dbReference>
<dbReference type="PRINTS" id="PR00050">
    <property type="entry name" value="COLDSHOCK"/>
</dbReference>
<dbReference type="PROSITE" id="PS00352">
    <property type="entry name" value="CSD_1"/>
    <property type="match status" value="1"/>
</dbReference>
<dbReference type="Pfam" id="PF00313">
    <property type="entry name" value="CSD"/>
    <property type="match status" value="1"/>
</dbReference>
<dbReference type="InterPro" id="IPR012751">
    <property type="entry name" value="CspD"/>
</dbReference>
<evidence type="ECO:0000313" key="9">
    <source>
        <dbReference type="Proteomes" id="UP000572407"/>
    </source>
</evidence>
<evidence type="ECO:0000313" key="8">
    <source>
        <dbReference type="EMBL" id="MBA1378033.1"/>
    </source>
</evidence>
<evidence type="ECO:0000256" key="6">
    <source>
        <dbReference type="SAM" id="MobiDB-lite"/>
    </source>
</evidence>
<evidence type="ECO:0000256" key="4">
    <source>
        <dbReference type="ARBA" id="ARBA00023125"/>
    </source>
</evidence>
<dbReference type="InterPro" id="IPR019844">
    <property type="entry name" value="CSD_CS"/>
</dbReference>
<name>A0A7V8RK69_9PSED</name>
<dbReference type="InterPro" id="IPR002059">
    <property type="entry name" value="CSP_DNA-bd"/>
</dbReference>
<comment type="subcellular location">
    <subcellularLocation>
        <location evidence="1 5">Cytoplasm</location>
    </subcellularLocation>
</comment>
<comment type="caution">
    <text evidence="8">The sequence shown here is derived from an EMBL/GenBank/DDBJ whole genome shotgun (WGS) entry which is preliminary data.</text>
</comment>
<proteinExistence type="predicted"/>
<feature type="region of interest" description="Disordered" evidence="6">
    <location>
        <begin position="76"/>
        <end position="96"/>
    </location>
</feature>
<dbReference type="GO" id="GO:0005829">
    <property type="term" value="C:cytosol"/>
    <property type="evidence" value="ECO:0007669"/>
    <property type="project" value="UniProtKB-ARBA"/>
</dbReference>
<dbReference type="CDD" id="cd04458">
    <property type="entry name" value="CSP_CDS"/>
    <property type="match status" value="1"/>
</dbReference>
<evidence type="ECO:0000256" key="1">
    <source>
        <dbReference type="ARBA" id="ARBA00004496"/>
    </source>
</evidence>
<organism evidence="8 9">
    <name type="scientific">Pseudomonas brassicacearum subsp. neoaurantiaca</name>
    <dbReference type="NCBI Taxonomy" id="494916"/>
    <lineage>
        <taxon>Bacteria</taxon>
        <taxon>Pseudomonadati</taxon>
        <taxon>Pseudomonadota</taxon>
        <taxon>Gammaproteobacteria</taxon>
        <taxon>Pseudomonadales</taxon>
        <taxon>Pseudomonadaceae</taxon>
        <taxon>Pseudomonas</taxon>
    </lineage>
</organism>
<keyword evidence="4" id="KW-0238">DNA-binding</keyword>
<evidence type="ECO:0000256" key="5">
    <source>
        <dbReference type="RuleBase" id="RU000408"/>
    </source>
</evidence>
<dbReference type="GO" id="GO:0003677">
    <property type="term" value="F:DNA binding"/>
    <property type="evidence" value="ECO:0007669"/>
    <property type="project" value="UniProtKB-KW"/>
</dbReference>
<dbReference type="InterPro" id="IPR011129">
    <property type="entry name" value="CSD"/>
</dbReference>
<gene>
    <name evidence="8" type="primary">cspD</name>
    <name evidence="8" type="ORF">FHK92_09450</name>
</gene>
<feature type="domain" description="CSD" evidence="7">
    <location>
        <begin position="2"/>
        <end position="67"/>
    </location>
</feature>
<dbReference type="EMBL" id="VDLV01000011">
    <property type="protein sequence ID" value="MBA1378033.1"/>
    <property type="molecule type" value="Genomic_DNA"/>
</dbReference>
<dbReference type="Gene3D" id="2.40.50.140">
    <property type="entry name" value="Nucleic acid-binding proteins"/>
    <property type="match status" value="1"/>
</dbReference>
<dbReference type="SMART" id="SM00357">
    <property type="entry name" value="CSP"/>
    <property type="match status" value="1"/>
</dbReference>